<dbReference type="PANTHER" id="PTHR11076">
    <property type="entry name" value="DNA REPAIR POLYMERASE UMUC / TRANSFERASE FAMILY MEMBER"/>
    <property type="match status" value="1"/>
</dbReference>
<dbReference type="CDD" id="cd01700">
    <property type="entry name" value="PolY_Pol_V_umuC"/>
    <property type="match status" value="1"/>
</dbReference>
<dbReference type="InterPro" id="IPR043128">
    <property type="entry name" value="Rev_trsase/Diguanyl_cyclase"/>
</dbReference>
<evidence type="ECO:0000256" key="1">
    <source>
        <dbReference type="ARBA" id="ARBA00010945"/>
    </source>
</evidence>
<dbReference type="GO" id="GO:0009432">
    <property type="term" value="P:SOS response"/>
    <property type="evidence" value="ECO:0007669"/>
    <property type="project" value="UniProtKB-KW"/>
</dbReference>
<dbReference type="Gene3D" id="3.30.70.270">
    <property type="match status" value="1"/>
</dbReference>
<dbReference type="Pfam" id="PF11799">
    <property type="entry name" value="IMS_C"/>
    <property type="match status" value="1"/>
</dbReference>
<dbReference type="InterPro" id="IPR043502">
    <property type="entry name" value="DNA/RNA_pol_sf"/>
</dbReference>
<dbReference type="InterPro" id="IPR025188">
    <property type="entry name" value="DUF4113"/>
</dbReference>
<sequence>MNTSPRQIILADADSFFASCERVFHPQLAHTPLVVLSNNDGCVVARSAEVKKMGIPEGIAWFRIREQAQRDGIVARSSNYELYASLSSRMMNVMSTFFPHQTVYSIDECFFDVQADTVTLVETSTRMREAVWQGLGLPISIGIAPTHTLAKVVSHWSKHYRGVRGIMTWDEAVSTDSHFLAHVPVGDVWGVGRRLAPKLMAMGILTAQDLRDSDAVLLRKKFGVHIQQTIFELRGISCIRIDDEDNALHGRRTTQIMCSRMFSHPIYSASELRQAVSVYTQKALHRLTAQESLCSYVSVFCSTSRFKEQELASHIHGTVALNEPTNDPLALTQAACRCIDGQFTVGAAYVRAGVILHGLIDEADYQPLDVFSAHTDTALSDVLETARQRFGDFRIGVGYGGIRGQGRMDQDTGAHWSMKRKHLSARATTRWSEMATVHA</sequence>
<dbReference type="InterPro" id="IPR017961">
    <property type="entry name" value="DNA_pol_Y-fam_little_finger"/>
</dbReference>
<dbReference type="STRING" id="1160091.B9T39_02590"/>
<reference evidence="8 9" key="1">
    <citation type="submission" date="2017-04" db="EMBL/GenBank/DDBJ databases">
        <title>Draft genome sequences of Alloscardovia macacae UMA81211 and UMA81212 isolated from the feces of a rhesus macaque (Macaca mulatta).</title>
        <authorList>
            <person name="Albert K."/>
            <person name="Sela D.A."/>
        </authorList>
    </citation>
    <scope>NUCLEOTIDE SEQUENCE [LARGE SCALE GENOMIC DNA]</scope>
    <source>
        <strain evidence="8 9">UMA81212</strain>
    </source>
</reference>
<feature type="domain" description="UmuC" evidence="7">
    <location>
        <begin position="8"/>
        <end position="192"/>
    </location>
</feature>
<dbReference type="PROSITE" id="PS50173">
    <property type="entry name" value="UMUC"/>
    <property type="match status" value="1"/>
</dbReference>
<dbReference type="RefSeq" id="WP_086106286.1">
    <property type="nucleotide sequence ID" value="NZ_NEKB01000004.1"/>
</dbReference>
<evidence type="ECO:0000256" key="5">
    <source>
        <dbReference type="ARBA" id="ARBA00023236"/>
    </source>
</evidence>
<comment type="caution">
    <text evidence="8">The sequence shown here is derived from an EMBL/GenBank/DDBJ whole genome shotgun (WGS) entry which is preliminary data.</text>
</comment>
<dbReference type="AlphaFoldDB" id="A0A1Y2SYR4"/>
<dbReference type="GO" id="GO:0042276">
    <property type="term" value="P:error-prone translesion synthesis"/>
    <property type="evidence" value="ECO:0007669"/>
    <property type="project" value="TreeGrafter"/>
</dbReference>
<dbReference type="GO" id="GO:0005829">
    <property type="term" value="C:cytosol"/>
    <property type="evidence" value="ECO:0007669"/>
    <property type="project" value="TreeGrafter"/>
</dbReference>
<dbReference type="GO" id="GO:0006281">
    <property type="term" value="P:DNA repair"/>
    <property type="evidence" value="ECO:0007669"/>
    <property type="project" value="UniProtKB-KW"/>
</dbReference>
<keyword evidence="5" id="KW-0742">SOS response</keyword>
<dbReference type="GO" id="GO:0003887">
    <property type="term" value="F:DNA-directed DNA polymerase activity"/>
    <property type="evidence" value="ECO:0007669"/>
    <property type="project" value="TreeGrafter"/>
</dbReference>
<dbReference type="SUPFAM" id="SSF56672">
    <property type="entry name" value="DNA/RNA polymerases"/>
    <property type="match status" value="1"/>
</dbReference>
<evidence type="ECO:0000256" key="6">
    <source>
        <dbReference type="ARBA" id="ARBA00025589"/>
    </source>
</evidence>
<dbReference type="Gene3D" id="1.10.150.20">
    <property type="entry name" value="5' to 3' exonuclease, C-terminal subdomain"/>
    <property type="match status" value="1"/>
</dbReference>
<organism evidence="8 9">
    <name type="scientific">Alloscardovia macacae</name>
    <dbReference type="NCBI Taxonomy" id="1160091"/>
    <lineage>
        <taxon>Bacteria</taxon>
        <taxon>Bacillati</taxon>
        <taxon>Actinomycetota</taxon>
        <taxon>Actinomycetes</taxon>
        <taxon>Bifidobacteriales</taxon>
        <taxon>Bifidobacteriaceae</taxon>
        <taxon>Alloscardovia</taxon>
    </lineage>
</organism>
<gene>
    <name evidence="8" type="ORF">B9T39_02590</name>
</gene>
<dbReference type="Proteomes" id="UP000243540">
    <property type="component" value="Unassembled WGS sequence"/>
</dbReference>
<dbReference type="Pfam" id="PF00817">
    <property type="entry name" value="IMS"/>
    <property type="match status" value="1"/>
</dbReference>
<keyword evidence="2" id="KW-0227">DNA damage</keyword>
<keyword evidence="3" id="KW-0741">SOS mutagenesis</keyword>
<evidence type="ECO:0000259" key="7">
    <source>
        <dbReference type="PROSITE" id="PS50173"/>
    </source>
</evidence>
<protein>
    <submittedName>
        <fullName evidence="8">ImpB</fullName>
    </submittedName>
</protein>
<dbReference type="Pfam" id="PF13438">
    <property type="entry name" value="DUF4113"/>
    <property type="match status" value="1"/>
</dbReference>
<proteinExistence type="inferred from homology"/>
<keyword evidence="4" id="KW-0234">DNA repair</keyword>
<evidence type="ECO:0000313" key="8">
    <source>
        <dbReference type="EMBL" id="OTA29758.1"/>
    </source>
</evidence>
<dbReference type="OrthoDB" id="9808813at2"/>
<evidence type="ECO:0000256" key="3">
    <source>
        <dbReference type="ARBA" id="ARBA00023199"/>
    </source>
</evidence>
<evidence type="ECO:0000256" key="4">
    <source>
        <dbReference type="ARBA" id="ARBA00023204"/>
    </source>
</evidence>
<dbReference type="InterPro" id="IPR024728">
    <property type="entry name" value="PolY_HhH_motif"/>
</dbReference>
<dbReference type="InterPro" id="IPR001126">
    <property type="entry name" value="UmuC"/>
</dbReference>
<comment type="function">
    <text evidence="6">Poorly processive, error-prone DNA polymerase involved in untargeted mutagenesis. Copies undamaged DNA at stalled replication forks, which arise in vivo from mismatched or misaligned primer ends. These misaligned primers can be extended by PolIV. Exhibits no 3'-5' exonuclease (proofreading) activity. May be involved in translesional synthesis, in conjunction with the beta clamp from PolIII.</text>
</comment>
<accession>A0A1Y2SYR4</accession>
<dbReference type="EMBL" id="NEKC01000004">
    <property type="protein sequence ID" value="OTA29758.1"/>
    <property type="molecule type" value="Genomic_DNA"/>
</dbReference>
<evidence type="ECO:0000313" key="9">
    <source>
        <dbReference type="Proteomes" id="UP000243540"/>
    </source>
</evidence>
<dbReference type="GO" id="GO:0003684">
    <property type="term" value="F:damaged DNA binding"/>
    <property type="evidence" value="ECO:0007669"/>
    <property type="project" value="InterPro"/>
</dbReference>
<dbReference type="PANTHER" id="PTHR11076:SF34">
    <property type="entry name" value="PROTEIN UMUC"/>
    <property type="match status" value="1"/>
</dbReference>
<dbReference type="Gene3D" id="3.40.1170.60">
    <property type="match status" value="1"/>
</dbReference>
<name>A0A1Y2SYR4_9BIFI</name>
<evidence type="ECO:0000256" key="2">
    <source>
        <dbReference type="ARBA" id="ARBA00022763"/>
    </source>
</evidence>
<comment type="similarity">
    <text evidence="1">Belongs to the DNA polymerase type-Y family.</text>
</comment>
<dbReference type="InterPro" id="IPR050116">
    <property type="entry name" value="DNA_polymerase-Y"/>
</dbReference>
<dbReference type="Pfam" id="PF11798">
    <property type="entry name" value="IMS_HHH"/>
    <property type="match status" value="1"/>
</dbReference>